<feature type="transmembrane region" description="Helical" evidence="1">
    <location>
        <begin position="27"/>
        <end position="46"/>
    </location>
</feature>
<keyword evidence="1" id="KW-1133">Transmembrane helix</keyword>
<evidence type="ECO:0000313" key="2">
    <source>
        <dbReference type="EMBL" id="VEP14541.1"/>
    </source>
</evidence>
<accession>A0A563VTE5</accession>
<dbReference type="Proteomes" id="UP000320055">
    <property type="component" value="Unassembled WGS sequence"/>
</dbReference>
<keyword evidence="3" id="KW-1185">Reference proteome</keyword>
<evidence type="ECO:0008006" key="4">
    <source>
        <dbReference type="Google" id="ProtNLM"/>
    </source>
</evidence>
<name>A0A563VTE5_9CYAN</name>
<organism evidence="2 3">
    <name type="scientific">Hyella patelloides LEGE 07179</name>
    <dbReference type="NCBI Taxonomy" id="945734"/>
    <lineage>
        <taxon>Bacteria</taxon>
        <taxon>Bacillati</taxon>
        <taxon>Cyanobacteriota</taxon>
        <taxon>Cyanophyceae</taxon>
        <taxon>Pleurocapsales</taxon>
        <taxon>Hyellaceae</taxon>
        <taxon>Hyella</taxon>
    </lineage>
</organism>
<keyword evidence="1" id="KW-0472">Membrane</keyword>
<evidence type="ECO:0000256" key="1">
    <source>
        <dbReference type="SAM" id="Phobius"/>
    </source>
</evidence>
<gene>
    <name evidence="2" type="ORF">H1P_270034</name>
</gene>
<dbReference type="Gene3D" id="1.20.1530.20">
    <property type="match status" value="1"/>
</dbReference>
<protein>
    <recommendedName>
        <fullName evidence="4">Cation/H+ exchanger domain-containing protein</fullName>
    </recommendedName>
</protein>
<sequence>MIPRAEIAMVIMERGRQLGYWAVSPQIFTSMILVSAITCITSPLLLRPLLKKNSVKTIS</sequence>
<dbReference type="EMBL" id="CAACVJ010000190">
    <property type="protein sequence ID" value="VEP14541.1"/>
    <property type="molecule type" value="Genomic_DNA"/>
</dbReference>
<dbReference type="AlphaFoldDB" id="A0A563VTE5"/>
<dbReference type="InterPro" id="IPR038770">
    <property type="entry name" value="Na+/solute_symporter_sf"/>
</dbReference>
<keyword evidence="1" id="KW-0812">Transmembrane</keyword>
<evidence type="ECO:0000313" key="3">
    <source>
        <dbReference type="Proteomes" id="UP000320055"/>
    </source>
</evidence>
<reference evidence="2 3" key="1">
    <citation type="submission" date="2019-01" db="EMBL/GenBank/DDBJ databases">
        <authorList>
            <person name="Brito A."/>
        </authorList>
    </citation>
    <scope>NUCLEOTIDE SEQUENCE [LARGE SCALE GENOMIC DNA]</scope>
    <source>
        <strain evidence="2">1</strain>
    </source>
</reference>
<proteinExistence type="predicted"/>